<name>A0ABS4MEB6_9LACO</name>
<accession>A0ABS4MEB6</accession>
<dbReference type="RefSeq" id="WP_209686760.1">
    <property type="nucleotide sequence ID" value="NZ_JAGGLU010000005.1"/>
</dbReference>
<keyword evidence="1" id="KW-1133">Transmembrane helix</keyword>
<feature type="transmembrane region" description="Helical" evidence="1">
    <location>
        <begin position="12"/>
        <end position="31"/>
    </location>
</feature>
<evidence type="ECO:0000313" key="2">
    <source>
        <dbReference type="EMBL" id="MBP2058023.1"/>
    </source>
</evidence>
<dbReference type="EMBL" id="JAGGLU010000005">
    <property type="protein sequence ID" value="MBP2058023.1"/>
    <property type="molecule type" value="Genomic_DNA"/>
</dbReference>
<feature type="transmembrane region" description="Helical" evidence="1">
    <location>
        <begin position="37"/>
        <end position="61"/>
    </location>
</feature>
<sequence>MKKHFIFLGVPGVIYYSWLLTVIFVAVVFVYEKDKALSLPGLILSIVFVVWAGYTWLYSYFEEQNGQYLFKLPYKSTARVTQLNLRSSWKKFDLYEIKDNYYSYFVVCVKSKKKNRKEDKA</sequence>
<proteinExistence type="predicted"/>
<keyword evidence="1" id="KW-0472">Membrane</keyword>
<comment type="caution">
    <text evidence="2">The sequence shown here is derived from an EMBL/GenBank/DDBJ whole genome shotgun (WGS) entry which is preliminary data.</text>
</comment>
<protein>
    <recommendedName>
        <fullName evidence="4">Pore forming protein ebsA</fullName>
    </recommendedName>
</protein>
<keyword evidence="1" id="KW-0812">Transmembrane</keyword>
<evidence type="ECO:0000256" key="1">
    <source>
        <dbReference type="SAM" id="Phobius"/>
    </source>
</evidence>
<dbReference type="Proteomes" id="UP001519292">
    <property type="component" value="Unassembled WGS sequence"/>
</dbReference>
<reference evidence="2 3" key="1">
    <citation type="submission" date="2021-03" db="EMBL/GenBank/DDBJ databases">
        <title>Genomic Encyclopedia of Type Strains, Phase IV (KMG-IV): sequencing the most valuable type-strain genomes for metagenomic binning, comparative biology and taxonomic classification.</title>
        <authorList>
            <person name="Goeker M."/>
        </authorList>
    </citation>
    <scope>NUCLEOTIDE SEQUENCE [LARGE SCALE GENOMIC DNA]</scope>
    <source>
        <strain evidence="2 3">DSM 101872</strain>
    </source>
</reference>
<gene>
    <name evidence="2" type="ORF">J2Z60_001198</name>
</gene>
<evidence type="ECO:0000313" key="3">
    <source>
        <dbReference type="Proteomes" id="UP001519292"/>
    </source>
</evidence>
<evidence type="ECO:0008006" key="4">
    <source>
        <dbReference type="Google" id="ProtNLM"/>
    </source>
</evidence>
<keyword evidence="3" id="KW-1185">Reference proteome</keyword>
<organism evidence="2 3">
    <name type="scientific">Lactobacillus colini</name>
    <dbReference type="NCBI Taxonomy" id="1819254"/>
    <lineage>
        <taxon>Bacteria</taxon>
        <taxon>Bacillati</taxon>
        <taxon>Bacillota</taxon>
        <taxon>Bacilli</taxon>
        <taxon>Lactobacillales</taxon>
        <taxon>Lactobacillaceae</taxon>
        <taxon>Lactobacillus</taxon>
    </lineage>
</organism>